<comment type="caution">
    <text evidence="11">The sequence shown here is derived from an EMBL/GenBank/DDBJ whole genome shotgun (WGS) entry which is preliminary data.</text>
</comment>
<evidence type="ECO:0000256" key="3">
    <source>
        <dbReference type="ARBA" id="ARBA00011554"/>
    </source>
</evidence>
<evidence type="ECO:0000256" key="4">
    <source>
        <dbReference type="ARBA" id="ARBA00022499"/>
    </source>
</evidence>
<evidence type="ECO:0000256" key="2">
    <source>
        <dbReference type="ARBA" id="ARBA00006910"/>
    </source>
</evidence>
<dbReference type="GO" id="GO:0005776">
    <property type="term" value="C:autophagosome"/>
    <property type="evidence" value="ECO:0007669"/>
    <property type="project" value="TreeGrafter"/>
</dbReference>
<proteinExistence type="inferred from homology"/>
<evidence type="ECO:0000256" key="1">
    <source>
        <dbReference type="ARBA" id="ARBA00004623"/>
    </source>
</evidence>
<dbReference type="Gene3D" id="1.10.246.190">
    <property type="entry name" value="Autophagy protein Apg5, helix rich domain"/>
    <property type="match status" value="1"/>
</dbReference>
<keyword evidence="5 7" id="KW-0832">Ubl conjugation</keyword>
<dbReference type="VEuPathDB" id="FungiDB:CJJ07_004248"/>
<feature type="domain" description="Autophagy protein ATG5 UblB" evidence="8">
    <location>
        <begin position="186"/>
        <end position="270"/>
    </location>
</feature>
<comment type="subcellular location">
    <subcellularLocation>
        <location evidence="1 7">Preautophagosomal structure membrane</location>
        <topology evidence="1 7">Peripheral membrane protein</topology>
    </subcellularLocation>
</comment>
<accession>A0A0L0P0T8</accession>
<feature type="domain" description="Autophagy protein ATG5 UblA" evidence="10">
    <location>
        <begin position="7"/>
        <end position="97"/>
    </location>
</feature>
<dbReference type="Proteomes" id="UP000037122">
    <property type="component" value="Unassembled WGS sequence"/>
</dbReference>
<dbReference type="GO" id="GO:0034045">
    <property type="term" value="C:phagophore assembly site membrane"/>
    <property type="evidence" value="ECO:0007669"/>
    <property type="project" value="UniProtKB-SubCell"/>
</dbReference>
<dbReference type="InterPro" id="IPR048940">
    <property type="entry name" value="ATG5_HBR"/>
</dbReference>
<evidence type="ECO:0000313" key="11">
    <source>
        <dbReference type="EMBL" id="KND99991.1"/>
    </source>
</evidence>
<sequence length="276" mass="31305">MTVHQSVWNGHINVKVVYKDSAFLLYVHRNSYFPLHYPLIAKFFSALAPTDLTSTPLWLEHEDVPIKWNLPVGVLYDLLYLPANKHKRHQWTLYLKFDTPSLLYPSNDIIPFSITSKSIDYVSMLSQVIVNQLKQSTFVMNGNARAMMSLSEDDSRTLWKAIADHDYGSFHAVAKKLHSRGQQIQRIPVKLYIAGTSTMIQAPISPGTSENPTTMNDLLHKWAPSIFDNSSALTSTPIIHGVDALAIADEPLLKIWSTFRHLDNFLYVVVTIQPQS</sequence>
<dbReference type="VEuPathDB" id="FungiDB:QG37_02931"/>
<gene>
    <name evidence="11" type="ORF">QG37_02931</name>
</gene>
<dbReference type="GO" id="GO:0034727">
    <property type="term" value="P:piecemeal microautophagy of the nucleus"/>
    <property type="evidence" value="ECO:0007669"/>
    <property type="project" value="TreeGrafter"/>
</dbReference>
<evidence type="ECO:0000256" key="5">
    <source>
        <dbReference type="ARBA" id="ARBA00022843"/>
    </source>
</evidence>
<keyword evidence="7" id="KW-0813">Transport</keyword>
<dbReference type="GO" id="GO:0034274">
    <property type="term" value="C:Atg12-Atg5-Atg16 complex"/>
    <property type="evidence" value="ECO:0007669"/>
    <property type="project" value="TreeGrafter"/>
</dbReference>
<comment type="function">
    <text evidence="7">Involved in cytoplasm to vacuole transport (Cvt) and autophagic vesicle formation.</text>
</comment>
<dbReference type="Pfam" id="PF20638">
    <property type="entry name" value="ATG5_UblA"/>
    <property type="match status" value="1"/>
</dbReference>
<dbReference type="InterPro" id="IPR048318">
    <property type="entry name" value="ATG5_UblB"/>
</dbReference>
<dbReference type="InterPro" id="IPR048939">
    <property type="entry name" value="ATG5_UblA"/>
</dbReference>
<name>A0A0L0P0T8_CANAR</name>
<feature type="domain" description="Autophagy protein ATG5 alpha-helical bundle region" evidence="9">
    <location>
        <begin position="125"/>
        <end position="178"/>
    </location>
</feature>
<organism evidence="11 12">
    <name type="scientific">Candidozyma auris</name>
    <name type="common">Yeast</name>
    <name type="synonym">Candida auris</name>
    <dbReference type="NCBI Taxonomy" id="498019"/>
    <lineage>
        <taxon>Eukaryota</taxon>
        <taxon>Fungi</taxon>
        <taxon>Dikarya</taxon>
        <taxon>Ascomycota</taxon>
        <taxon>Saccharomycotina</taxon>
        <taxon>Pichiomycetes</taxon>
        <taxon>Metschnikowiaceae</taxon>
        <taxon>Candidozyma</taxon>
    </lineage>
</organism>
<evidence type="ECO:0000313" key="12">
    <source>
        <dbReference type="Proteomes" id="UP000037122"/>
    </source>
</evidence>
<keyword evidence="7" id="KW-0472">Membrane</keyword>
<dbReference type="Gene3D" id="3.10.20.620">
    <property type="match status" value="1"/>
</dbReference>
<evidence type="ECO:0000256" key="7">
    <source>
        <dbReference type="RuleBase" id="RU361202"/>
    </source>
</evidence>
<dbReference type="GO" id="GO:0019776">
    <property type="term" value="F:Atg8-family ligase activity"/>
    <property type="evidence" value="ECO:0007669"/>
    <property type="project" value="TreeGrafter"/>
</dbReference>
<dbReference type="Gene3D" id="3.10.20.90">
    <property type="entry name" value="Phosphatidylinositol 3-kinase Catalytic Subunit, Chain A, domain 1"/>
    <property type="match status" value="1"/>
</dbReference>
<evidence type="ECO:0000259" key="8">
    <source>
        <dbReference type="Pfam" id="PF04106"/>
    </source>
</evidence>
<dbReference type="Pfam" id="PF20637">
    <property type="entry name" value="ATG5_HBR"/>
    <property type="match status" value="1"/>
</dbReference>
<evidence type="ECO:0000259" key="10">
    <source>
        <dbReference type="Pfam" id="PF20638"/>
    </source>
</evidence>
<keyword evidence="4 7" id="KW-1017">Isopeptide bond</keyword>
<dbReference type="AlphaFoldDB" id="A0A0L0P0T8"/>
<dbReference type="PANTHER" id="PTHR13040:SF2">
    <property type="entry name" value="AUTOPHAGY PROTEIN 5"/>
    <property type="match status" value="1"/>
</dbReference>
<evidence type="ECO:0000259" key="9">
    <source>
        <dbReference type="Pfam" id="PF20637"/>
    </source>
</evidence>
<dbReference type="Pfam" id="PF04106">
    <property type="entry name" value="ATG5_UblB"/>
    <property type="match status" value="1"/>
</dbReference>
<keyword evidence="6 7" id="KW-0072">Autophagy</keyword>
<dbReference type="GO" id="GO:0006995">
    <property type="term" value="P:cellular response to nitrogen starvation"/>
    <property type="evidence" value="ECO:0007669"/>
    <property type="project" value="TreeGrafter"/>
</dbReference>
<evidence type="ECO:0000256" key="6">
    <source>
        <dbReference type="ARBA" id="ARBA00023006"/>
    </source>
</evidence>
<dbReference type="InterPro" id="IPR042526">
    <property type="entry name" value="Atg5_HR"/>
</dbReference>
<comment type="subunit">
    <text evidence="3 7">Conjugated with ATG12.</text>
</comment>
<dbReference type="EMBL" id="LGST01000020">
    <property type="protein sequence ID" value="KND99991.1"/>
    <property type="molecule type" value="Genomic_DNA"/>
</dbReference>
<dbReference type="GO" id="GO:0044233">
    <property type="term" value="C:mitochondria-associated endoplasmic reticulum membrane contact site"/>
    <property type="evidence" value="ECO:0007669"/>
    <property type="project" value="TreeGrafter"/>
</dbReference>
<reference evidence="12" key="1">
    <citation type="journal article" date="2015" name="BMC Genomics">
        <title>Draft genome of a commonly misdiagnosed multidrug resistant pathogen Candida auris.</title>
        <authorList>
            <person name="Chatterjee S."/>
            <person name="Alampalli S.V."/>
            <person name="Nageshan R.K."/>
            <person name="Chettiar S.T."/>
            <person name="Joshi S."/>
            <person name="Tatu U.S."/>
        </authorList>
    </citation>
    <scope>NUCLEOTIDE SEQUENCE [LARGE SCALE GENOMIC DNA]</scope>
    <source>
        <strain evidence="12">6684</strain>
    </source>
</reference>
<dbReference type="PANTHER" id="PTHR13040">
    <property type="entry name" value="AUTOPHAGY PROTEIN 5"/>
    <property type="match status" value="1"/>
</dbReference>
<dbReference type="GO" id="GO:0000422">
    <property type="term" value="P:autophagy of mitochondrion"/>
    <property type="evidence" value="ECO:0007669"/>
    <property type="project" value="TreeGrafter"/>
</dbReference>
<comment type="similarity">
    <text evidence="2 7">Belongs to the ATG5 family.</text>
</comment>
<protein>
    <recommendedName>
        <fullName evidence="7">Autophagy protein 5</fullName>
    </recommendedName>
</protein>
<dbReference type="VEuPathDB" id="FungiDB:CJI97_000961"/>
<dbReference type="InterPro" id="IPR042527">
    <property type="entry name" value="Atg5_UblA_dom_sf"/>
</dbReference>
<dbReference type="InterPro" id="IPR007239">
    <property type="entry name" value="Atg5"/>
</dbReference>
<dbReference type="GO" id="GO:0061908">
    <property type="term" value="C:phagophore"/>
    <property type="evidence" value="ECO:0007669"/>
    <property type="project" value="TreeGrafter"/>
</dbReference>